<name>A0A6N7PV12_9BACT</name>
<keyword evidence="2" id="KW-1185">Reference proteome</keyword>
<dbReference type="EMBL" id="WJIE01000009">
    <property type="protein sequence ID" value="MRG95749.1"/>
    <property type="molecule type" value="Genomic_DNA"/>
</dbReference>
<dbReference type="RefSeq" id="WP_153822571.1">
    <property type="nucleotide sequence ID" value="NZ_WJIE01000009.1"/>
</dbReference>
<gene>
    <name evidence="1" type="ORF">GF068_28100</name>
</gene>
<evidence type="ECO:0008006" key="3">
    <source>
        <dbReference type="Google" id="ProtNLM"/>
    </source>
</evidence>
<sequence>MNDVRSSCMILVSACMLATGCGDIGAGGTVGVDAFDVPLEPMTGGDPDPDPPPTGQNPFFPNCFWHHGVQQTYRDLADGPLVNAQGQLPSMPHLPQLGSDSCREHALKFLIKCALPQNVTVTDPATNLTYSGWYGVASQWQTQALGSDNRYWMTSCLVQHLNGYKTTTNLLLEGYRPGFYINTVPSGYPKYDSIVWGNLFDSIAPLEPEDYTPRFSRPAFTASACYFDDLMYDCNDAEAVLDDKLCGTAGTSCGVHVVGPCETACTWWNGGNYWSCGGTYLNFRERLPNLDMYGLDCDLPE</sequence>
<dbReference type="PROSITE" id="PS51257">
    <property type="entry name" value="PROKAR_LIPOPROTEIN"/>
    <property type="match status" value="1"/>
</dbReference>
<evidence type="ECO:0000313" key="2">
    <source>
        <dbReference type="Proteomes" id="UP000440224"/>
    </source>
</evidence>
<proteinExistence type="predicted"/>
<dbReference type="AlphaFoldDB" id="A0A6N7PV12"/>
<evidence type="ECO:0000313" key="1">
    <source>
        <dbReference type="EMBL" id="MRG95749.1"/>
    </source>
</evidence>
<dbReference type="Proteomes" id="UP000440224">
    <property type="component" value="Unassembled WGS sequence"/>
</dbReference>
<comment type="caution">
    <text evidence="1">The sequence shown here is derived from an EMBL/GenBank/DDBJ whole genome shotgun (WGS) entry which is preliminary data.</text>
</comment>
<organism evidence="1 2">
    <name type="scientific">Polyangium spumosum</name>
    <dbReference type="NCBI Taxonomy" id="889282"/>
    <lineage>
        <taxon>Bacteria</taxon>
        <taxon>Pseudomonadati</taxon>
        <taxon>Myxococcota</taxon>
        <taxon>Polyangia</taxon>
        <taxon>Polyangiales</taxon>
        <taxon>Polyangiaceae</taxon>
        <taxon>Polyangium</taxon>
    </lineage>
</organism>
<accession>A0A6N7PV12</accession>
<dbReference type="OrthoDB" id="5506055at2"/>
<reference evidence="1 2" key="1">
    <citation type="submission" date="2019-10" db="EMBL/GenBank/DDBJ databases">
        <title>A soil myxobacterium in the family Polyangiaceae.</title>
        <authorList>
            <person name="Li Y."/>
            <person name="Wang J."/>
        </authorList>
    </citation>
    <scope>NUCLEOTIDE SEQUENCE [LARGE SCALE GENOMIC DNA]</scope>
    <source>
        <strain evidence="1 2">DSM 14734</strain>
    </source>
</reference>
<protein>
    <recommendedName>
        <fullName evidence="3">Lipoprotein</fullName>
    </recommendedName>
</protein>